<dbReference type="CTD" id="78775546"/>
<dbReference type="RefSeq" id="XP_053583992.1">
    <property type="nucleotide sequence ID" value="XM_053729220.1"/>
</dbReference>
<dbReference type="EMBL" id="WUAV01000004">
    <property type="protein sequence ID" value="KAF1756124.1"/>
    <property type="molecule type" value="Genomic_DNA"/>
</dbReference>
<sequence length="89" mass="10448">MTLLKYTEKQKKRKPLKMDMAMCGVGGKNRNGKGDMTNSDGEFHWDSEEIMVEWRFGELVSVSKTSRMRWAMRTEETVKVRVDDRVEDD</sequence>
<evidence type="ECO:0000313" key="2">
    <source>
        <dbReference type="EMBL" id="KAF1756124.1"/>
    </source>
</evidence>
<dbReference type="KEGG" id="crq:GCK72_012577"/>
<name>A0A6A5GNA0_CAERE</name>
<protein>
    <submittedName>
        <fullName evidence="2">Uncharacterized protein</fullName>
    </submittedName>
</protein>
<comment type="caution">
    <text evidence="2">The sequence shown here is derived from an EMBL/GenBank/DDBJ whole genome shotgun (WGS) entry which is preliminary data.</text>
</comment>
<evidence type="ECO:0000313" key="3">
    <source>
        <dbReference type="Proteomes" id="UP000483820"/>
    </source>
</evidence>
<evidence type="ECO:0000256" key="1">
    <source>
        <dbReference type="SAM" id="MobiDB-lite"/>
    </source>
</evidence>
<organism evidence="2 3">
    <name type="scientific">Caenorhabditis remanei</name>
    <name type="common">Caenorhabditis vulgaris</name>
    <dbReference type="NCBI Taxonomy" id="31234"/>
    <lineage>
        <taxon>Eukaryota</taxon>
        <taxon>Metazoa</taxon>
        <taxon>Ecdysozoa</taxon>
        <taxon>Nematoda</taxon>
        <taxon>Chromadorea</taxon>
        <taxon>Rhabditida</taxon>
        <taxon>Rhabditina</taxon>
        <taxon>Rhabditomorpha</taxon>
        <taxon>Rhabditoidea</taxon>
        <taxon>Rhabditidae</taxon>
        <taxon>Peloderinae</taxon>
        <taxon>Caenorhabditis</taxon>
    </lineage>
</organism>
<proteinExistence type="predicted"/>
<accession>A0A6A5GNA0</accession>
<gene>
    <name evidence="2" type="ORF">GCK72_012577</name>
</gene>
<dbReference type="GeneID" id="78775546"/>
<reference evidence="2 3" key="1">
    <citation type="submission" date="2019-12" db="EMBL/GenBank/DDBJ databases">
        <title>Chromosome-level assembly of the Caenorhabditis remanei genome.</title>
        <authorList>
            <person name="Teterina A.A."/>
            <person name="Willis J.H."/>
            <person name="Phillips P.C."/>
        </authorList>
    </citation>
    <scope>NUCLEOTIDE SEQUENCE [LARGE SCALE GENOMIC DNA]</scope>
    <source>
        <strain evidence="2 3">PX506</strain>
        <tissue evidence="2">Whole organism</tissue>
    </source>
</reference>
<dbReference type="Proteomes" id="UP000483820">
    <property type="component" value="Chromosome IV"/>
</dbReference>
<feature type="region of interest" description="Disordered" evidence="1">
    <location>
        <begin position="22"/>
        <end position="41"/>
    </location>
</feature>
<dbReference type="AlphaFoldDB" id="A0A6A5GNA0"/>